<name>A0A161Q8D7_9PROT</name>
<evidence type="ECO:0000256" key="1">
    <source>
        <dbReference type="SAM" id="MobiDB-lite"/>
    </source>
</evidence>
<feature type="region of interest" description="Disordered" evidence="1">
    <location>
        <begin position="1"/>
        <end position="21"/>
    </location>
</feature>
<dbReference type="GeneID" id="97241641"/>
<gene>
    <name evidence="2" type="ORF">AUP44_02085</name>
</gene>
<accession>A0A161Q8D7</accession>
<comment type="caution">
    <text evidence="2">The sequence shown here is derived from an EMBL/GenBank/DDBJ whole genome shotgun (WGS) entry which is preliminary data.</text>
</comment>
<dbReference type="InterPro" id="IPR027417">
    <property type="entry name" value="P-loop_NTPase"/>
</dbReference>
<dbReference type="SUPFAM" id="SSF52540">
    <property type="entry name" value="P-loop containing nucleoside triphosphate hydrolases"/>
    <property type="match status" value="1"/>
</dbReference>
<sequence length="384" mass="38974">MAFGSATRLAPPSTLTRRDPAIRVRPSRLLAAAAAATARAAVDPDPQASDDQLDDTAAAGLAAAPVPDRVEQLRAVIARIETRGNATTGDDRGQAGAVIGTGHAAIDARLGEGGLSLARLHEIVTAEAGDHPSAGTAHGAGLGLAASWAAAAARLRSGPVLWVGGWPPPYAPGLAGFGLDPSRLLVVPARRSAERLWVMEEAVRSGAVAAVVGEVADADPLATRRLQFAAAEGGAPALMLRPVAAGILAATAAHDADPALLLDRLPASSAASRWAVTTAPGTAAQWPAAAGYAARPIGRLHWRLDLLRARGALPARFTVAWAAEGPEANRDDTTGAGMLDVIHGPGAAAARQVVHGLPTRQTGTGGWFGRTLTRSLGNRPLTAG</sequence>
<evidence type="ECO:0008006" key="4">
    <source>
        <dbReference type="Google" id="ProtNLM"/>
    </source>
</evidence>
<dbReference type="Proteomes" id="UP000075787">
    <property type="component" value="Unassembled WGS sequence"/>
</dbReference>
<organism evidence="2 3">
    <name type="scientific">Tistrella mobilis</name>
    <dbReference type="NCBI Taxonomy" id="171437"/>
    <lineage>
        <taxon>Bacteria</taxon>
        <taxon>Pseudomonadati</taxon>
        <taxon>Pseudomonadota</taxon>
        <taxon>Alphaproteobacteria</taxon>
        <taxon>Geminicoccales</taxon>
        <taxon>Geminicoccaceae</taxon>
        <taxon>Tistrella</taxon>
    </lineage>
</organism>
<evidence type="ECO:0000313" key="2">
    <source>
        <dbReference type="EMBL" id="KYO57559.1"/>
    </source>
</evidence>
<dbReference type="Gene3D" id="3.40.50.300">
    <property type="entry name" value="P-loop containing nucleotide triphosphate hydrolases"/>
    <property type="match status" value="1"/>
</dbReference>
<evidence type="ECO:0000313" key="3">
    <source>
        <dbReference type="Proteomes" id="UP000075787"/>
    </source>
</evidence>
<dbReference type="EMBL" id="LPZR01000013">
    <property type="protein sequence ID" value="KYO57559.1"/>
    <property type="molecule type" value="Genomic_DNA"/>
</dbReference>
<protein>
    <recommendedName>
        <fullName evidence="4">Protein ImuA</fullName>
    </recommendedName>
</protein>
<dbReference type="AlphaFoldDB" id="A0A161Q8D7"/>
<dbReference type="RefSeq" id="WP_062761378.1">
    <property type="nucleotide sequence ID" value="NZ_CP121027.1"/>
</dbReference>
<reference evidence="2 3" key="1">
    <citation type="submission" date="2015-12" db="EMBL/GenBank/DDBJ databases">
        <title>Genome sequence of Tistrella mobilis MCCC 1A02139.</title>
        <authorList>
            <person name="Lu L."/>
            <person name="Lai Q."/>
            <person name="Shao Z."/>
            <person name="Qian P."/>
        </authorList>
    </citation>
    <scope>NUCLEOTIDE SEQUENCE [LARGE SCALE GENOMIC DNA]</scope>
    <source>
        <strain evidence="2 3">MCCC 1A02139</strain>
    </source>
</reference>
<proteinExistence type="predicted"/>